<evidence type="ECO:0000313" key="4">
    <source>
        <dbReference type="RefSeq" id="XP_057404232.1"/>
    </source>
</evidence>
<feature type="domain" description="F5/8 type C" evidence="2">
    <location>
        <begin position="75"/>
        <end position="172"/>
    </location>
</feature>
<dbReference type="Proteomes" id="UP001652580">
    <property type="component" value="Chromosome 6"/>
</dbReference>
<reference evidence="4" key="1">
    <citation type="submission" date="2025-08" db="UniProtKB">
        <authorList>
            <consortium name="RefSeq"/>
        </authorList>
    </citation>
    <scope>IDENTIFICATION</scope>
</reference>
<evidence type="ECO:0000259" key="2">
    <source>
        <dbReference type="PROSITE" id="PS50022"/>
    </source>
</evidence>
<feature type="region of interest" description="Disordered" evidence="1">
    <location>
        <begin position="229"/>
        <end position="287"/>
    </location>
</feature>
<dbReference type="RefSeq" id="XP_057404232.1">
    <property type="nucleotide sequence ID" value="XM_057548249.1"/>
</dbReference>
<dbReference type="PROSITE" id="PS50022">
    <property type="entry name" value="FA58C_3"/>
    <property type="match status" value="1"/>
</dbReference>
<dbReference type="SUPFAM" id="SSF49785">
    <property type="entry name" value="Galactose-binding domain-like"/>
    <property type="match status" value="1"/>
</dbReference>
<protein>
    <submittedName>
        <fullName evidence="4">Uncharacterized protein LOC130708380 isoform X1</fullName>
    </submittedName>
</protein>
<dbReference type="InterPro" id="IPR008979">
    <property type="entry name" value="Galactose-bd-like_sf"/>
</dbReference>
<dbReference type="InterPro" id="IPR000421">
    <property type="entry name" value="FA58C"/>
</dbReference>
<sequence length="411" mass="44848">MEERGPYIGLQFRASTTLWRTLPWDKQRYCHIASPVTESSEGHSTILSSLLLQCVTLIDLWILNNPCIPRINPSCSDSCEAPLASALPRASFSSSSERSSSHGPGFASLNRRDGAGGWSPLVSNKYQWLQIDLGERMEVTAVATQGGYGSSDWVTSYLLMFNDGGRNWKQYRREESIWLLYLFIFGCVGSPVRARAFSSCGKRGPLFIAVRGPLFIAVRGPLTIAAPPAAGHRLQTRRLSSRGSRAQPLRGMRDPPRPGLKPASPASAGRLSTTAPPGKPSSFSIWKNRDTNGLRKLSKTLHLVIDAAGHKVQSTKEKASGPKSGGNQRQAPSSPLPVEPHRTRVSPPAMRTTCVKCCQPGELSLSLGAQAFMGDGHVGTLSLVHIKIPDSRRKASVQHQPHCLHKHLRQQ</sequence>
<dbReference type="Pfam" id="PF00754">
    <property type="entry name" value="F5_F8_type_C"/>
    <property type="match status" value="1"/>
</dbReference>
<dbReference type="PANTHER" id="PTHR24543">
    <property type="entry name" value="MULTICOPPER OXIDASE-RELATED"/>
    <property type="match status" value="1"/>
</dbReference>
<proteinExistence type="predicted"/>
<dbReference type="Gene3D" id="2.60.120.260">
    <property type="entry name" value="Galactose-binding domain-like"/>
    <property type="match status" value="1"/>
</dbReference>
<organism evidence="3 4">
    <name type="scientific">Balaenoptera acutorostrata</name>
    <name type="common">Common minke whale</name>
    <name type="synonym">Balaena rostrata</name>
    <dbReference type="NCBI Taxonomy" id="9767"/>
    <lineage>
        <taxon>Eukaryota</taxon>
        <taxon>Metazoa</taxon>
        <taxon>Chordata</taxon>
        <taxon>Craniata</taxon>
        <taxon>Vertebrata</taxon>
        <taxon>Euteleostomi</taxon>
        <taxon>Mammalia</taxon>
        <taxon>Eutheria</taxon>
        <taxon>Laurasiatheria</taxon>
        <taxon>Artiodactyla</taxon>
        <taxon>Whippomorpha</taxon>
        <taxon>Cetacea</taxon>
        <taxon>Mysticeti</taxon>
        <taxon>Balaenopteridae</taxon>
        <taxon>Balaenoptera</taxon>
    </lineage>
</organism>
<feature type="compositionally biased region" description="Polar residues" evidence="1">
    <location>
        <begin position="270"/>
        <end position="285"/>
    </location>
</feature>
<dbReference type="PANTHER" id="PTHR24543:SF325">
    <property type="entry name" value="F5_8 TYPE C DOMAIN-CONTAINING PROTEIN"/>
    <property type="match status" value="1"/>
</dbReference>
<dbReference type="GeneID" id="130708380"/>
<evidence type="ECO:0000313" key="3">
    <source>
        <dbReference type="Proteomes" id="UP001652580"/>
    </source>
</evidence>
<name>A0ABM3TQ50_BALAC</name>
<feature type="region of interest" description="Disordered" evidence="1">
    <location>
        <begin position="310"/>
        <end position="346"/>
    </location>
</feature>
<dbReference type="PROSITE" id="PS01285">
    <property type="entry name" value="FA58C_1"/>
    <property type="match status" value="1"/>
</dbReference>
<accession>A0ABM3TQ50</accession>
<keyword evidence="3" id="KW-1185">Reference proteome</keyword>
<evidence type="ECO:0000256" key="1">
    <source>
        <dbReference type="SAM" id="MobiDB-lite"/>
    </source>
</evidence>
<gene>
    <name evidence="4" type="primary">LOC130708380</name>
</gene>